<organism evidence="7 8">
    <name type="scientific">Castilleja foliolosa</name>
    <dbReference type="NCBI Taxonomy" id="1961234"/>
    <lineage>
        <taxon>Eukaryota</taxon>
        <taxon>Viridiplantae</taxon>
        <taxon>Streptophyta</taxon>
        <taxon>Embryophyta</taxon>
        <taxon>Tracheophyta</taxon>
        <taxon>Spermatophyta</taxon>
        <taxon>Magnoliopsida</taxon>
        <taxon>eudicotyledons</taxon>
        <taxon>Gunneridae</taxon>
        <taxon>Pentapetalae</taxon>
        <taxon>asterids</taxon>
        <taxon>lamiids</taxon>
        <taxon>Lamiales</taxon>
        <taxon>Orobanchaceae</taxon>
        <taxon>Pedicularideae</taxon>
        <taxon>Castillejinae</taxon>
        <taxon>Castilleja</taxon>
    </lineage>
</organism>
<comment type="similarity">
    <text evidence="2">Belongs to the non-repetitive/WGA-negative nucleoporin family.</text>
</comment>
<dbReference type="Gene3D" id="1.25.40.440">
    <property type="entry name" value="Nucleoporin, helical domain, central subdomain"/>
    <property type="match status" value="1"/>
</dbReference>
<dbReference type="InterPro" id="IPR042538">
    <property type="entry name" value="Nucleoporin_Nup155_C_3"/>
</dbReference>
<dbReference type="PANTHER" id="PTHR10350">
    <property type="entry name" value="NUCLEAR PORE COMPLEX PROTEIN NUP155"/>
    <property type="match status" value="1"/>
</dbReference>
<evidence type="ECO:0000256" key="2">
    <source>
        <dbReference type="ARBA" id="ARBA00007373"/>
    </source>
</evidence>
<evidence type="ECO:0000256" key="4">
    <source>
        <dbReference type="ARBA" id="ARBA00023242"/>
    </source>
</evidence>
<name>A0ABD3D2A4_9LAMI</name>
<evidence type="ECO:0000259" key="6">
    <source>
        <dbReference type="Pfam" id="PF08801"/>
    </source>
</evidence>
<dbReference type="InterPro" id="IPR004870">
    <property type="entry name" value="Nucleoporin_Nup155"/>
</dbReference>
<reference evidence="8" key="1">
    <citation type="journal article" date="2024" name="IScience">
        <title>Strigolactones Initiate the Formation of Haustorium-like Structures in Castilleja.</title>
        <authorList>
            <person name="Buerger M."/>
            <person name="Peterson D."/>
            <person name="Chory J."/>
        </authorList>
    </citation>
    <scope>NUCLEOTIDE SEQUENCE [LARGE SCALE GENOMIC DNA]</scope>
</reference>
<evidence type="ECO:0000256" key="3">
    <source>
        <dbReference type="ARBA" id="ARBA00022448"/>
    </source>
</evidence>
<dbReference type="InterPro" id="IPR007187">
    <property type="entry name" value="Nucleoporin_Nup133/Nup155_C"/>
</dbReference>
<dbReference type="Gene3D" id="1.20.58.1780">
    <property type="match status" value="1"/>
</dbReference>
<evidence type="ECO:0000313" key="7">
    <source>
        <dbReference type="EMBL" id="KAL3635939.1"/>
    </source>
</evidence>
<evidence type="ECO:0000313" key="8">
    <source>
        <dbReference type="Proteomes" id="UP001632038"/>
    </source>
</evidence>
<protein>
    <recommendedName>
        <fullName evidence="9">Nuclear pore complex protein NUP155</fullName>
    </recommendedName>
</protein>
<dbReference type="FunFam" id="1.25.40.450:FF:000003">
    <property type="entry name" value="Nuclear pore complex protein NUP155"/>
    <property type="match status" value="1"/>
</dbReference>
<feature type="domain" description="Nucleoporin Nup133/Nup155-like C-terminal" evidence="5">
    <location>
        <begin position="659"/>
        <end position="1407"/>
    </location>
</feature>
<dbReference type="Pfam" id="PF03177">
    <property type="entry name" value="Nucleoporin_C"/>
    <property type="match status" value="1"/>
</dbReference>
<comment type="subcellular location">
    <subcellularLocation>
        <location evidence="1">Nucleus</location>
    </subcellularLocation>
</comment>
<evidence type="ECO:0000256" key="1">
    <source>
        <dbReference type="ARBA" id="ARBA00004123"/>
    </source>
</evidence>
<evidence type="ECO:0008006" key="9">
    <source>
        <dbReference type="Google" id="ProtNLM"/>
    </source>
</evidence>
<dbReference type="Gene3D" id="1.25.40.450">
    <property type="entry name" value="Nucleoporin, helical domain, N-terminal subdomain"/>
    <property type="match status" value="1"/>
</dbReference>
<dbReference type="GO" id="GO:0005635">
    <property type="term" value="C:nuclear envelope"/>
    <property type="evidence" value="ECO:0007669"/>
    <property type="project" value="UniProtKB-ARBA"/>
</dbReference>
<dbReference type="InterPro" id="IPR042537">
    <property type="entry name" value="Nucleoporin_Nup155_C_2"/>
</dbReference>
<dbReference type="PANTHER" id="PTHR10350:SF6">
    <property type="entry name" value="NUCLEAR PORE COMPLEX PROTEIN NUP155"/>
    <property type="match status" value="1"/>
</dbReference>
<evidence type="ECO:0000259" key="5">
    <source>
        <dbReference type="Pfam" id="PF03177"/>
    </source>
</evidence>
<accession>A0ABD3D2A4</accession>
<dbReference type="Gene3D" id="1.20.120.1880">
    <property type="entry name" value="Nucleoporin, helical C-terminal domain"/>
    <property type="match status" value="1"/>
</dbReference>
<feature type="domain" description="Nucleoporin Nup133/Nup155-like N-terminal" evidence="6">
    <location>
        <begin position="55"/>
        <end position="514"/>
    </location>
</feature>
<dbReference type="EMBL" id="JAVIJP010000027">
    <property type="protein sequence ID" value="KAL3635939.1"/>
    <property type="molecule type" value="Genomic_DNA"/>
</dbReference>
<dbReference type="Pfam" id="PF08801">
    <property type="entry name" value="Nucleoporin_N"/>
    <property type="match status" value="1"/>
</dbReference>
<keyword evidence="3" id="KW-0813">Transport</keyword>
<dbReference type="InterPro" id="IPR014908">
    <property type="entry name" value="Nucleoporin_Nup133/Nup155_N"/>
</dbReference>
<gene>
    <name evidence="7" type="ORF">CASFOL_020486</name>
</gene>
<sequence>MAAWENEVVMRDVTNAGLVVSDRIGREIAGQLDLEEALEASRYSSHPYSTHPREWPPLAEVVDTWELPPVLIERYNSAGGEGTALCGIFPEIRRAWASVDNSLFLWRFDKCDGQCPEFSGEEQAICAVGLSKAKAGVFIEAIQYLLVLATPVELILVGVCCSGRGDGSDPYAEVSLQPLPEYTIPSDGVTMTCITCTDRGLIYLAGRDGHVYELQYTTGSGWQKRCRKVCLTAGLGSVISRWVVPNVFKFGAVDPIVEMVVDSERHVLYARTEEMKIQVFSLGPNGVGPLKKVAEERNLITLSQREANSGARQLAGSRAPSRTTKPSIVSISTLSTLESKWLHLIAILSDGRRLYLSTATSGGNNGSDGGLGAFGMNNRRPSCLKVVSTRAAPPIGVSGGLAFGALSHAGRSQNDDLSLKIESAYYSSGMAVLSDSSPSAVSSLLIATRDPATQSLSSSSLGTGARGGRALRESVLSIPVEGRMLFVADVLPLPDAAAIVQSLYSELELCGFHNPWESCEKTSSKLWARGDLSTQHILPRRKIVIFSTMGMMEVVFNRPIDILRKLFESNSPRSLLEDFFNRFGAGEAAAMCLMLAARIAYTDTFISNVVTDKAAEAFEDPRIVGMPQLEGSGALSNTRTAAGGFSMGQVVQEAEPVFSGAHEGLCLCSSRLLLPVWELPVFIIRGGSGSSDAMSEDGIITCRLSVEAMRVLEDKIRSLERFLRSRKNQRRGLYGCVAGMGDVTGSILIGNDLVAGDRSMVRNLFGSYSRNLDSGEVGSSNKRQRLPYSPAELAAMEVRAMECIRQLLLRCGEALFLLQLISQHLVARLIQDFDANTKQSVVQLTFHQLVCSEEGDRLATRLISSLMEYYTGPDGRGTVDDISNRLGDGCPSYYKESDYKFYVAVEFLERAAATSDEEEREHLAKEAYNNLSKIPESADLKTVCKRFEDLRFYEAVVRLPLQKAQAVDPSGDAFNDQTDAGIREHALSRRMQCYEIITSALRSLKGEAVPKEFGSPIRPAVQSVLNNASRKKHICQIIQLGVQSSDRIFREYLYRTLIDLGLDDELLEYGGTDVVQFLQNAGRDPTHEVRAVSSLGHSRVPVASNQIRYFELLARYYVMKRQHVLAAQILVRLAERRSTEAGDTPTLEQRRQYLSNAVLQAKSANETDGSNVYSRGAIDNGLLDLLEGKLAVLQFQMKIKDEFEAMISRLEASPDMTESNANESIPDNGHTTDANFLNAVREKAKEISLDLKTITQLYNDYAVPFELWEICLEMLYFASYSGDADSSIVREVWARLIDQALTRGGIAEACAVLKRVGSHVYPGDGASLPLDTLCLHLEKAAQERVISGVELVGEEDIARALLAACKGAIEPVLNTYDQLLSSGVIVPSPSLRLRLLRSVLTVLHEWAMSIFAQRMGTSSAGASLILGGPYSMGQTTVLNQGARDKITSAANRYMTEVRRLSLPQNQTDIVYSGFRELEESLLSRSFAF</sequence>
<dbReference type="InterPro" id="IPR042533">
    <property type="entry name" value="Nucleoporin_Nup155_C_1"/>
</dbReference>
<keyword evidence="4" id="KW-0539">Nucleus</keyword>
<dbReference type="FunFam" id="1.25.40.440:FF:000002">
    <property type="entry name" value="Nuclear pore complex protein NUP155"/>
    <property type="match status" value="1"/>
</dbReference>
<dbReference type="FunFam" id="1.20.120.1880:FF:000002">
    <property type="entry name" value="Nuclear pore complex protein NUP155"/>
    <property type="match status" value="1"/>
</dbReference>
<dbReference type="Proteomes" id="UP001632038">
    <property type="component" value="Unassembled WGS sequence"/>
</dbReference>
<proteinExistence type="inferred from homology"/>
<keyword evidence="8" id="KW-1185">Reference proteome</keyword>
<comment type="caution">
    <text evidence="7">The sequence shown here is derived from an EMBL/GenBank/DDBJ whole genome shotgun (WGS) entry which is preliminary data.</text>
</comment>